<accession>A0ACA9MRI7</accession>
<proteinExistence type="predicted"/>
<evidence type="ECO:0000313" key="2">
    <source>
        <dbReference type="Proteomes" id="UP000789525"/>
    </source>
</evidence>
<evidence type="ECO:0000313" key="1">
    <source>
        <dbReference type="EMBL" id="CAG8604318.1"/>
    </source>
</evidence>
<comment type="caution">
    <text evidence="1">The sequence shown here is derived from an EMBL/GenBank/DDBJ whole genome shotgun (WGS) entry which is preliminary data.</text>
</comment>
<sequence length="303" mass="33153">MPQSAAAVFEHVALGLCQHLHPPQLTTIHPYVHCWTQRINTYLPLLRTLIRSMDQACYSPHPSMDSASDYTPERVVHTTTTKRRPRGSMTAEERREARAHRNRLAAQSSRDRKKAQFEQLATRLAELEEENRSLRLGLARPTSASSSSSSLEAGLLQENQDLRARVQQLELAWQNMTKILATMAIPVPLPSSSSAALPAMATTTRPTTNTPISNDPKLPLSPAPTSSSSSDSLDAITSEPTCELARFANVSVEASLQRVAPSARSLVIRLLAEQQTNWGPPRCLTTTTTPSPLVTNGPSVACF</sequence>
<name>A0ACA9MRI7_9GLOM</name>
<keyword evidence="2" id="KW-1185">Reference proteome</keyword>
<dbReference type="Proteomes" id="UP000789525">
    <property type="component" value="Unassembled WGS sequence"/>
</dbReference>
<reference evidence="1" key="1">
    <citation type="submission" date="2021-06" db="EMBL/GenBank/DDBJ databases">
        <authorList>
            <person name="Kallberg Y."/>
            <person name="Tangrot J."/>
            <person name="Rosling A."/>
        </authorList>
    </citation>
    <scope>NUCLEOTIDE SEQUENCE</scope>
    <source>
        <strain evidence="1">CL356</strain>
    </source>
</reference>
<gene>
    <name evidence="1" type="ORF">ACOLOM_LOCUS6792</name>
</gene>
<organism evidence="1 2">
    <name type="scientific">Acaulospora colombiana</name>
    <dbReference type="NCBI Taxonomy" id="27376"/>
    <lineage>
        <taxon>Eukaryota</taxon>
        <taxon>Fungi</taxon>
        <taxon>Fungi incertae sedis</taxon>
        <taxon>Mucoromycota</taxon>
        <taxon>Glomeromycotina</taxon>
        <taxon>Glomeromycetes</taxon>
        <taxon>Diversisporales</taxon>
        <taxon>Acaulosporaceae</taxon>
        <taxon>Acaulospora</taxon>
    </lineage>
</organism>
<dbReference type="EMBL" id="CAJVPT010014446">
    <property type="protein sequence ID" value="CAG8604318.1"/>
    <property type="molecule type" value="Genomic_DNA"/>
</dbReference>
<protein>
    <submittedName>
        <fullName evidence="1">1922_t:CDS:1</fullName>
    </submittedName>
</protein>